<dbReference type="EMBL" id="CABPRU010000002">
    <property type="protein sequence ID" value="VVD82661.1"/>
    <property type="molecule type" value="Genomic_DNA"/>
</dbReference>
<evidence type="ECO:0000313" key="3">
    <source>
        <dbReference type="Proteomes" id="UP000334380"/>
    </source>
</evidence>
<organism evidence="2 3">
    <name type="scientific">Pandoraea terrigena</name>
    <dbReference type="NCBI Taxonomy" id="2508292"/>
    <lineage>
        <taxon>Bacteria</taxon>
        <taxon>Pseudomonadati</taxon>
        <taxon>Pseudomonadota</taxon>
        <taxon>Betaproteobacteria</taxon>
        <taxon>Burkholderiales</taxon>
        <taxon>Burkholderiaceae</taxon>
        <taxon>Pandoraea</taxon>
    </lineage>
</organism>
<feature type="compositionally biased region" description="Basic residues" evidence="1">
    <location>
        <begin position="55"/>
        <end position="65"/>
    </location>
</feature>
<evidence type="ECO:0000313" key="2">
    <source>
        <dbReference type="EMBL" id="VVD82661.1"/>
    </source>
</evidence>
<feature type="region of interest" description="Disordered" evidence="1">
    <location>
        <begin position="1"/>
        <end position="75"/>
    </location>
</feature>
<feature type="compositionally biased region" description="Pro residues" evidence="1">
    <location>
        <begin position="1"/>
        <end position="12"/>
    </location>
</feature>
<reference evidence="2 3" key="1">
    <citation type="submission" date="2019-08" db="EMBL/GenBank/DDBJ databases">
        <authorList>
            <person name="Peeters C."/>
        </authorList>
    </citation>
    <scope>NUCLEOTIDE SEQUENCE [LARGE SCALE GENOMIC DNA]</scope>
    <source>
        <strain evidence="2 3">LMG 31013</strain>
    </source>
</reference>
<proteinExistence type="predicted"/>
<keyword evidence="3" id="KW-1185">Reference proteome</keyword>
<dbReference type="Proteomes" id="UP000334380">
    <property type="component" value="Unassembled WGS sequence"/>
</dbReference>
<dbReference type="AlphaFoldDB" id="A0A5E4T5E8"/>
<sequence length="104" mass="10921">MPSNAPPSPFPFLPVVLESPRGAQGRAMSSPDEAAGAPEAASRRPTRGTTDTSHGKGRTVRRRHAGAMQNVPGLSLGDDVVTFRAEVVRRIDPAQVALLGAIVR</sequence>
<evidence type="ECO:0000256" key="1">
    <source>
        <dbReference type="SAM" id="MobiDB-lite"/>
    </source>
</evidence>
<accession>A0A5E4T5E8</accession>
<name>A0A5E4T5E8_9BURK</name>
<protein>
    <submittedName>
        <fullName evidence="2">Uncharacterized protein</fullName>
    </submittedName>
</protein>
<gene>
    <name evidence="2" type="ORF">PTE31013_01193</name>
</gene>